<dbReference type="EMBL" id="JAAGMD010000890">
    <property type="protein sequence ID" value="NEA90654.1"/>
    <property type="molecule type" value="Genomic_DNA"/>
</dbReference>
<name>A0A6G3R5A6_9ACTN</name>
<protein>
    <submittedName>
        <fullName evidence="2">Uncharacterized protein</fullName>
    </submittedName>
</protein>
<feature type="compositionally biased region" description="Low complexity" evidence="1">
    <location>
        <begin position="14"/>
        <end position="25"/>
    </location>
</feature>
<gene>
    <name evidence="2" type="ORF">G3I53_32615</name>
</gene>
<dbReference type="AlphaFoldDB" id="A0A6G3R5A6"/>
<reference evidence="2" key="1">
    <citation type="submission" date="2020-01" db="EMBL/GenBank/DDBJ databases">
        <title>Insect and environment-associated Actinomycetes.</title>
        <authorList>
            <person name="Currrie C."/>
            <person name="Chevrette M."/>
            <person name="Carlson C."/>
            <person name="Stubbendieck R."/>
            <person name="Wendt-Pienkowski E."/>
        </authorList>
    </citation>
    <scope>NUCLEOTIDE SEQUENCE</scope>
    <source>
        <strain evidence="2">SID14436</strain>
    </source>
</reference>
<dbReference type="RefSeq" id="WP_164334543.1">
    <property type="nucleotide sequence ID" value="NZ_JAAGMD010000890.1"/>
</dbReference>
<proteinExistence type="predicted"/>
<feature type="compositionally biased region" description="Basic and acidic residues" evidence="1">
    <location>
        <begin position="36"/>
        <end position="52"/>
    </location>
</feature>
<organism evidence="2">
    <name type="scientific">Streptomyces sp. SID14436</name>
    <dbReference type="NCBI Taxonomy" id="2706070"/>
    <lineage>
        <taxon>Bacteria</taxon>
        <taxon>Bacillati</taxon>
        <taxon>Actinomycetota</taxon>
        <taxon>Actinomycetes</taxon>
        <taxon>Kitasatosporales</taxon>
        <taxon>Streptomycetaceae</taxon>
        <taxon>Streptomyces</taxon>
    </lineage>
</organism>
<sequence length="61" mass="6496">MSDEQDIKPQDMHATGGTEPGPAAGDKLTDGQAGTEDMHATSEPLETKDMHATSEPFKPTR</sequence>
<evidence type="ECO:0000313" key="2">
    <source>
        <dbReference type="EMBL" id="NEA90654.1"/>
    </source>
</evidence>
<accession>A0A6G3R5A6</accession>
<feature type="region of interest" description="Disordered" evidence="1">
    <location>
        <begin position="1"/>
        <end position="61"/>
    </location>
</feature>
<feature type="compositionally biased region" description="Basic and acidic residues" evidence="1">
    <location>
        <begin position="1"/>
        <end position="11"/>
    </location>
</feature>
<comment type="caution">
    <text evidence="2">The sequence shown here is derived from an EMBL/GenBank/DDBJ whole genome shotgun (WGS) entry which is preliminary data.</text>
</comment>
<evidence type="ECO:0000256" key="1">
    <source>
        <dbReference type="SAM" id="MobiDB-lite"/>
    </source>
</evidence>